<feature type="active site" evidence="5">
    <location>
        <position position="409"/>
    </location>
</feature>
<dbReference type="SUPFAM" id="SSF54001">
    <property type="entry name" value="Cysteine proteinases"/>
    <property type="match status" value="1"/>
</dbReference>
<evidence type="ECO:0000256" key="5">
    <source>
        <dbReference type="PIRSR" id="PIRSR005700-1"/>
    </source>
</evidence>
<dbReference type="PANTHER" id="PTHR10363">
    <property type="entry name" value="BLEOMYCIN HYDROLASE"/>
    <property type="match status" value="1"/>
</dbReference>
<feature type="active site" evidence="5">
    <location>
        <position position="388"/>
    </location>
</feature>
<dbReference type="Gene3D" id="3.90.70.10">
    <property type="entry name" value="Cysteine proteinases"/>
    <property type="match status" value="1"/>
</dbReference>
<proteinExistence type="inferred from homology"/>
<dbReference type="GO" id="GO:0070005">
    <property type="term" value="F:cysteine-type aminopeptidase activity"/>
    <property type="evidence" value="ECO:0007669"/>
    <property type="project" value="InterPro"/>
</dbReference>
<protein>
    <recommendedName>
        <fullName evidence="4">Aminopeptidase</fullName>
    </recommendedName>
</protein>
<dbReference type="InterPro" id="IPR038765">
    <property type="entry name" value="Papain-like_cys_pep_sf"/>
</dbReference>
<dbReference type="Pfam" id="PF03051">
    <property type="entry name" value="Peptidase_C1_2"/>
    <property type="match status" value="1"/>
</dbReference>
<dbReference type="GO" id="GO:0005737">
    <property type="term" value="C:cytoplasm"/>
    <property type="evidence" value="ECO:0007669"/>
    <property type="project" value="TreeGrafter"/>
</dbReference>
<comment type="similarity">
    <text evidence="4">Belongs to the peptidase C1 family.</text>
</comment>
<evidence type="ECO:0000313" key="6">
    <source>
        <dbReference type="EMBL" id="HHS62106.1"/>
    </source>
</evidence>
<dbReference type="GO" id="GO:0006508">
    <property type="term" value="P:proteolysis"/>
    <property type="evidence" value="ECO:0007669"/>
    <property type="project" value="UniProtKB-KW"/>
</dbReference>
<gene>
    <name evidence="6" type="ORF">ENV70_00615</name>
</gene>
<dbReference type="GO" id="GO:0009636">
    <property type="term" value="P:response to toxic substance"/>
    <property type="evidence" value="ECO:0007669"/>
    <property type="project" value="TreeGrafter"/>
</dbReference>
<dbReference type="GO" id="GO:0043418">
    <property type="term" value="P:homocysteine catabolic process"/>
    <property type="evidence" value="ECO:0007669"/>
    <property type="project" value="TreeGrafter"/>
</dbReference>
<dbReference type="PIRSF" id="PIRSF005700">
    <property type="entry name" value="PepC"/>
    <property type="match status" value="1"/>
</dbReference>
<accession>A0A7C6EIN6</accession>
<comment type="caution">
    <text evidence="6">The sequence shown here is derived from an EMBL/GenBank/DDBJ whole genome shotgun (WGS) entry which is preliminary data.</text>
</comment>
<keyword evidence="4" id="KW-0031">Aminopeptidase</keyword>
<dbReference type="AlphaFoldDB" id="A0A7C6EIN6"/>
<keyword evidence="1 4" id="KW-0645">Protease</keyword>
<evidence type="ECO:0000256" key="3">
    <source>
        <dbReference type="ARBA" id="ARBA00022807"/>
    </source>
</evidence>
<evidence type="ECO:0000256" key="1">
    <source>
        <dbReference type="ARBA" id="ARBA00022670"/>
    </source>
</evidence>
<feature type="active site" evidence="5">
    <location>
        <position position="96"/>
    </location>
</feature>
<organism evidence="6">
    <name type="scientific">candidate division WOR-3 bacterium</name>
    <dbReference type="NCBI Taxonomy" id="2052148"/>
    <lineage>
        <taxon>Bacteria</taxon>
        <taxon>Bacteria division WOR-3</taxon>
    </lineage>
</organism>
<dbReference type="EMBL" id="DTHJ01000011">
    <property type="protein sequence ID" value="HHS62106.1"/>
    <property type="molecule type" value="Genomic_DNA"/>
</dbReference>
<dbReference type="PROSITE" id="PS00139">
    <property type="entry name" value="THIOL_PROTEASE_CYS"/>
    <property type="match status" value="1"/>
</dbReference>
<reference evidence="6" key="1">
    <citation type="journal article" date="2020" name="mSystems">
        <title>Genome- and Community-Level Interaction Insights into Carbon Utilization and Element Cycling Functions of Hydrothermarchaeota in Hydrothermal Sediment.</title>
        <authorList>
            <person name="Zhou Z."/>
            <person name="Liu Y."/>
            <person name="Xu W."/>
            <person name="Pan J."/>
            <person name="Luo Z.H."/>
            <person name="Li M."/>
        </authorList>
    </citation>
    <scope>NUCLEOTIDE SEQUENCE [LARGE SCALE GENOMIC DNA]</scope>
    <source>
        <strain evidence="6">SpSt-783</strain>
    </source>
</reference>
<dbReference type="PANTHER" id="PTHR10363:SF2">
    <property type="entry name" value="BLEOMYCIN HYDROLASE"/>
    <property type="match status" value="1"/>
</dbReference>
<keyword evidence="3 4" id="KW-0788">Thiol protease</keyword>
<sequence>MHLNKIIFVVIVFFLIIIRPIHSQDLKETGINTPLLKELKSSLKLSIEDTALINALTNNDLNELALNRAFVKNHNNLFSNKIETKGITDQKNSGRCWIFAGLNVLRPIVIKKYNLKNFEFSQSYIAFYDKLEKANFVLEFVIKTKDRDLLDRELSEILDEGVQDGGYWQWFVALVEKYGLVPKEIYPETHPTSNTWLMNRVINEQVLAGAGIIRKMAKEGSDDTELRTYKLKILKEIYKILVMNYTEPPENFVWRYEDKDGKIFETKSYTPLDFYKEAVGIKLKDYVSLIHYPGRAFNRLYEFDNCRNIFDIPNPRSANLDIDLIKEFVKKSILNNEPVWFACDIIKDSDRKTGILSSRIFNYDALFKPEFKMDKETRIFYRFSASNHAMVMLGVDIKDNKTIKWLVENSHGSEEGEQGFYTMYDDWFDDYLYEVIINVKYLPVEIKKIFEQEPIHLPLWDPMAELLKVE</sequence>
<dbReference type="CDD" id="cd00585">
    <property type="entry name" value="Peptidase_C1B"/>
    <property type="match status" value="1"/>
</dbReference>
<name>A0A7C6EIN6_UNCW3</name>
<keyword evidence="2 4" id="KW-0378">Hydrolase</keyword>
<dbReference type="InterPro" id="IPR000169">
    <property type="entry name" value="Pept_cys_AS"/>
</dbReference>
<evidence type="ECO:0000256" key="2">
    <source>
        <dbReference type="ARBA" id="ARBA00022801"/>
    </source>
</evidence>
<dbReference type="InterPro" id="IPR004134">
    <property type="entry name" value="Peptidase_C1B"/>
</dbReference>
<evidence type="ECO:0000256" key="4">
    <source>
        <dbReference type="PIRNR" id="PIRNR005700"/>
    </source>
</evidence>